<evidence type="ECO:0000313" key="2">
    <source>
        <dbReference type="EMBL" id="KAK8104947.1"/>
    </source>
</evidence>
<organism evidence="2 3">
    <name type="scientific">Apiospora kogelbergensis</name>
    <dbReference type="NCBI Taxonomy" id="1337665"/>
    <lineage>
        <taxon>Eukaryota</taxon>
        <taxon>Fungi</taxon>
        <taxon>Dikarya</taxon>
        <taxon>Ascomycota</taxon>
        <taxon>Pezizomycotina</taxon>
        <taxon>Sordariomycetes</taxon>
        <taxon>Xylariomycetidae</taxon>
        <taxon>Amphisphaeriales</taxon>
        <taxon>Apiosporaceae</taxon>
        <taxon>Apiospora</taxon>
    </lineage>
</organism>
<accession>A0AAW0QHC8</accession>
<sequence length="542" mass="61728">MASGMFKNVPTELLDGICSYLHSFDDRWQLSTVDTRFRQILVPGLYTTIRFSNRLDKQEIIAQVVEKYGHYALGLSLELDLSGLKNTPSSSKSEYGYEDGDEDSDAGPHYKGWAGCGLPDPTRSLLTGLALPKVTSIVVRFTVGPDRVTGDWEPDGSKVGYERDDDLVQYEAEVRWRAVLAATWQALAENLGIRHLAIENLLPVSSTTWGRPSWAGLLGRLETLELGLGSNENEEVLEEGFWEDFLLDSEKVSEGFIMRFSRDFKTREGYWEFIEDLEVHFYRHAANLSRFVLTAHRDCPLGGTHDVPPLWASGPTDDLMPRLREARFENVLVCHDLALFIAARAGPAGTLARVELVDCAALVTGELDSEAEDIHETAFQDDTSWEDFFDWILGDLHDDDTDESDGDTLGFGLELVLVQSRPVRLTDEHRWEMSLPKQQRQRERAQRLRDEVRNRHQEWKRKIDEEEGEHSYVSPLFNEAEFIFPYVGIDPEDHRPIEFGRLNLFRAEDQRDAIAYLGIRERTRVNRDAPQGEEGSRGRSGF</sequence>
<dbReference type="AlphaFoldDB" id="A0AAW0QHC8"/>
<comment type="caution">
    <text evidence="2">The sequence shown here is derived from an EMBL/GenBank/DDBJ whole genome shotgun (WGS) entry which is preliminary data.</text>
</comment>
<reference evidence="2 3" key="1">
    <citation type="submission" date="2023-01" db="EMBL/GenBank/DDBJ databases">
        <title>Analysis of 21 Apiospora genomes using comparative genomics revels a genus with tremendous synthesis potential of carbohydrate active enzymes and secondary metabolites.</title>
        <authorList>
            <person name="Sorensen T."/>
        </authorList>
    </citation>
    <scope>NUCLEOTIDE SEQUENCE [LARGE SCALE GENOMIC DNA]</scope>
    <source>
        <strain evidence="2 3">CBS 117206</strain>
    </source>
</reference>
<name>A0AAW0QHC8_9PEZI</name>
<evidence type="ECO:0000313" key="3">
    <source>
        <dbReference type="Proteomes" id="UP001392437"/>
    </source>
</evidence>
<keyword evidence="1" id="KW-0175">Coiled coil</keyword>
<evidence type="ECO:0008006" key="4">
    <source>
        <dbReference type="Google" id="ProtNLM"/>
    </source>
</evidence>
<dbReference type="EMBL" id="JAQQWP010000008">
    <property type="protein sequence ID" value="KAK8104947.1"/>
    <property type="molecule type" value="Genomic_DNA"/>
</dbReference>
<evidence type="ECO:0000256" key="1">
    <source>
        <dbReference type="SAM" id="Coils"/>
    </source>
</evidence>
<dbReference type="Proteomes" id="UP001392437">
    <property type="component" value="Unassembled WGS sequence"/>
</dbReference>
<feature type="coiled-coil region" evidence="1">
    <location>
        <begin position="435"/>
        <end position="469"/>
    </location>
</feature>
<gene>
    <name evidence="2" type="ORF">PG999_008306</name>
</gene>
<protein>
    <recommendedName>
        <fullName evidence="4">F-box domain-containing protein</fullName>
    </recommendedName>
</protein>
<proteinExistence type="predicted"/>
<keyword evidence="3" id="KW-1185">Reference proteome</keyword>